<gene>
    <name evidence="2" type="ORF">G2W53_040932</name>
</gene>
<accession>A0A834SEX4</accession>
<evidence type="ECO:0000313" key="3">
    <source>
        <dbReference type="Proteomes" id="UP000634136"/>
    </source>
</evidence>
<keyword evidence="3" id="KW-1185">Reference proteome</keyword>
<organism evidence="2 3">
    <name type="scientific">Senna tora</name>
    <dbReference type="NCBI Taxonomy" id="362788"/>
    <lineage>
        <taxon>Eukaryota</taxon>
        <taxon>Viridiplantae</taxon>
        <taxon>Streptophyta</taxon>
        <taxon>Embryophyta</taxon>
        <taxon>Tracheophyta</taxon>
        <taxon>Spermatophyta</taxon>
        <taxon>Magnoliopsida</taxon>
        <taxon>eudicotyledons</taxon>
        <taxon>Gunneridae</taxon>
        <taxon>Pentapetalae</taxon>
        <taxon>rosids</taxon>
        <taxon>fabids</taxon>
        <taxon>Fabales</taxon>
        <taxon>Fabaceae</taxon>
        <taxon>Caesalpinioideae</taxon>
        <taxon>Cassia clade</taxon>
        <taxon>Senna</taxon>
    </lineage>
</organism>
<feature type="compositionally biased region" description="Basic and acidic residues" evidence="1">
    <location>
        <begin position="1"/>
        <end position="23"/>
    </location>
</feature>
<reference evidence="2" key="1">
    <citation type="submission" date="2020-09" db="EMBL/GenBank/DDBJ databases">
        <title>Genome-Enabled Discovery of Anthraquinone Biosynthesis in Senna tora.</title>
        <authorList>
            <person name="Kang S.-H."/>
            <person name="Pandey R.P."/>
            <person name="Lee C.-M."/>
            <person name="Sim J.-S."/>
            <person name="Jeong J.-T."/>
            <person name="Choi B.-S."/>
            <person name="Jung M."/>
            <person name="Ginzburg D."/>
            <person name="Zhao K."/>
            <person name="Won S.Y."/>
            <person name="Oh T.-J."/>
            <person name="Yu Y."/>
            <person name="Kim N.-H."/>
            <person name="Lee O.R."/>
            <person name="Lee T.-H."/>
            <person name="Bashyal P."/>
            <person name="Kim T.-S."/>
            <person name="Lee W.-H."/>
            <person name="Kawkins C."/>
            <person name="Kim C.-K."/>
            <person name="Kim J.S."/>
            <person name="Ahn B.O."/>
            <person name="Rhee S.Y."/>
            <person name="Sohng J.K."/>
        </authorList>
    </citation>
    <scope>NUCLEOTIDE SEQUENCE</scope>
    <source>
        <tissue evidence="2">Leaf</tissue>
    </source>
</reference>
<dbReference type="Proteomes" id="UP000634136">
    <property type="component" value="Unassembled WGS sequence"/>
</dbReference>
<dbReference type="EMBL" id="JAAIUW010000013">
    <property type="protein sequence ID" value="KAF7801821.1"/>
    <property type="molecule type" value="Genomic_DNA"/>
</dbReference>
<proteinExistence type="predicted"/>
<comment type="caution">
    <text evidence="2">The sequence shown here is derived from an EMBL/GenBank/DDBJ whole genome shotgun (WGS) entry which is preliminary data.</text>
</comment>
<dbReference type="AlphaFoldDB" id="A0A834SEX4"/>
<name>A0A834SEX4_9FABA</name>
<evidence type="ECO:0000256" key="1">
    <source>
        <dbReference type="SAM" id="MobiDB-lite"/>
    </source>
</evidence>
<feature type="region of interest" description="Disordered" evidence="1">
    <location>
        <begin position="1"/>
        <end position="28"/>
    </location>
</feature>
<sequence>MRKLGRSEFEEKRQRKARGERGRGSLSLPDASSVLGKAVAYTGFQLYNNAPILP</sequence>
<evidence type="ECO:0000313" key="2">
    <source>
        <dbReference type="EMBL" id="KAF7801821.1"/>
    </source>
</evidence>
<protein>
    <submittedName>
        <fullName evidence="2">Uncharacterized protein</fullName>
    </submittedName>
</protein>